<feature type="transmembrane region" description="Helical" evidence="9">
    <location>
        <begin position="426"/>
        <end position="449"/>
    </location>
</feature>
<dbReference type="Pfam" id="PF03814">
    <property type="entry name" value="KdpA"/>
    <property type="match status" value="1"/>
</dbReference>
<dbReference type="RefSeq" id="WP_113890484.1">
    <property type="nucleotide sequence ID" value="NZ_QNRK01000019.1"/>
</dbReference>
<feature type="transmembrane region" description="Helical" evidence="9">
    <location>
        <begin position="144"/>
        <end position="161"/>
    </location>
</feature>
<evidence type="ECO:0000313" key="11">
    <source>
        <dbReference type="Proteomes" id="UP000253529"/>
    </source>
</evidence>
<dbReference type="NCBIfam" id="TIGR00680">
    <property type="entry name" value="kdpA"/>
    <property type="match status" value="1"/>
</dbReference>
<sequence length="571" mass="59689">MFRTVTGFFEIVFTLALVVVAARPLGAYMADLFQNRRTVLTPILGPIERAFYWAAGVKSEDEQEWDAYAISMVLFGGACMLSLYAILRLQAWLPLNPQGFPAVPPDLAFNIAVSFVTNANWQAYGGETTLSHLSQMVGLTANNFLDSGAAIAIAVALVRALTRNESTTIGNFWVDVTRATLYVLLPVAFVLALVFAAFGVPQTLVGSIGAATLEGLKQTIAIGPVASQEAIKLLGDNGGGFFNANSAHPFENPSVWSNILQNWSQLVLPVALVFAFGRMAGDAKQGRALLITMAVIFVMALAVIWKVEAAGNPALTAIGVDPSQGVMEGKDLRFGQAGAALFADATTGTGTGASNAVLESMAPISGLAAMFNLLLGCISPGGVGTGLYSLLLLVLITAFIGALMIGRTPEYLGKKINARDMQFAMFALLLSPALVLVFAGGASVVKIALDSLGAGGPHGLSEIVYAYASSAADNGSAFAGLNANTPWWNVTTGVAMFLGRFAHAIPILAIAGSLAAKKKAMPSAGTLPTDGPLFITFLLAVIVIITLLQYLPALALGPVAEHFLLQQGTLF</sequence>
<evidence type="ECO:0000313" key="10">
    <source>
        <dbReference type="EMBL" id="RBP10355.1"/>
    </source>
</evidence>
<keyword evidence="5 9" id="KW-0630">Potassium</keyword>
<evidence type="ECO:0000256" key="9">
    <source>
        <dbReference type="HAMAP-Rule" id="MF_00275"/>
    </source>
</evidence>
<dbReference type="HAMAP" id="MF_00275">
    <property type="entry name" value="KdpA"/>
    <property type="match status" value="1"/>
</dbReference>
<organism evidence="10 11">
    <name type="scientific">Roseiarcus fermentans</name>
    <dbReference type="NCBI Taxonomy" id="1473586"/>
    <lineage>
        <taxon>Bacteria</taxon>
        <taxon>Pseudomonadati</taxon>
        <taxon>Pseudomonadota</taxon>
        <taxon>Alphaproteobacteria</taxon>
        <taxon>Hyphomicrobiales</taxon>
        <taxon>Roseiarcaceae</taxon>
        <taxon>Roseiarcus</taxon>
    </lineage>
</organism>
<evidence type="ECO:0000256" key="7">
    <source>
        <dbReference type="ARBA" id="ARBA00023065"/>
    </source>
</evidence>
<gene>
    <name evidence="9" type="primary">kdpA</name>
    <name evidence="10" type="ORF">DFR50_11926</name>
</gene>
<keyword evidence="7 9" id="KW-0406">Ion transport</keyword>
<protein>
    <recommendedName>
        <fullName evidence="9">Potassium-transporting ATPase potassium-binding subunit</fullName>
    </recommendedName>
    <alternativeName>
        <fullName evidence="9">ATP phosphohydrolase [potassium-transporting] A chain</fullName>
    </alternativeName>
    <alternativeName>
        <fullName evidence="9">Potassium-binding and translocating subunit A</fullName>
    </alternativeName>
    <alternativeName>
        <fullName evidence="9">Potassium-translocating ATPase A chain</fullName>
    </alternativeName>
</protein>
<dbReference type="PANTHER" id="PTHR30607:SF2">
    <property type="entry name" value="POTASSIUM-TRANSPORTING ATPASE POTASSIUM-BINDING SUBUNIT"/>
    <property type="match status" value="1"/>
</dbReference>
<evidence type="ECO:0000256" key="4">
    <source>
        <dbReference type="ARBA" id="ARBA00022692"/>
    </source>
</evidence>
<evidence type="ECO:0000256" key="2">
    <source>
        <dbReference type="ARBA" id="ARBA00022475"/>
    </source>
</evidence>
<keyword evidence="8 9" id="KW-0472">Membrane</keyword>
<comment type="caution">
    <text evidence="10">The sequence shown here is derived from an EMBL/GenBank/DDBJ whole genome shotgun (WGS) entry which is preliminary data.</text>
</comment>
<dbReference type="GO" id="GO:0030955">
    <property type="term" value="F:potassium ion binding"/>
    <property type="evidence" value="ECO:0007669"/>
    <property type="project" value="UniProtKB-UniRule"/>
</dbReference>
<evidence type="ECO:0000256" key="8">
    <source>
        <dbReference type="ARBA" id="ARBA00023136"/>
    </source>
</evidence>
<feature type="transmembrane region" description="Helical" evidence="9">
    <location>
        <begin position="263"/>
        <end position="281"/>
    </location>
</feature>
<comment type="subunit">
    <text evidence="9">The system is composed of three essential subunits: KdpA, KdpB and KdpC.</text>
</comment>
<dbReference type="GO" id="GO:0008556">
    <property type="term" value="F:P-type potassium transmembrane transporter activity"/>
    <property type="evidence" value="ECO:0007669"/>
    <property type="project" value="InterPro"/>
</dbReference>
<feature type="transmembrane region" description="Helical" evidence="9">
    <location>
        <begin position="387"/>
        <end position="405"/>
    </location>
</feature>
<dbReference type="PANTHER" id="PTHR30607">
    <property type="entry name" value="POTASSIUM-TRANSPORTING ATPASE A CHAIN"/>
    <property type="match status" value="1"/>
</dbReference>
<accession>A0A366F9G4</accession>
<feature type="transmembrane region" description="Helical" evidence="9">
    <location>
        <begin position="181"/>
        <end position="200"/>
    </location>
</feature>
<comment type="similarity">
    <text evidence="9">Belongs to the KdpA family.</text>
</comment>
<feature type="transmembrane region" description="Helical" evidence="9">
    <location>
        <begin position="288"/>
        <end position="305"/>
    </location>
</feature>
<dbReference type="GO" id="GO:0005886">
    <property type="term" value="C:plasma membrane"/>
    <property type="evidence" value="ECO:0007669"/>
    <property type="project" value="UniProtKB-SubCell"/>
</dbReference>
<proteinExistence type="inferred from homology"/>
<dbReference type="Proteomes" id="UP000253529">
    <property type="component" value="Unassembled WGS sequence"/>
</dbReference>
<evidence type="ECO:0000256" key="6">
    <source>
        <dbReference type="ARBA" id="ARBA00022989"/>
    </source>
</evidence>
<name>A0A366F9G4_9HYPH</name>
<dbReference type="EMBL" id="QNRK01000019">
    <property type="protein sequence ID" value="RBP10355.1"/>
    <property type="molecule type" value="Genomic_DNA"/>
</dbReference>
<keyword evidence="6 9" id="KW-1133">Transmembrane helix</keyword>
<feature type="transmembrane region" description="Helical" evidence="9">
    <location>
        <begin position="487"/>
        <end position="511"/>
    </location>
</feature>
<evidence type="ECO:0000256" key="1">
    <source>
        <dbReference type="ARBA" id="ARBA00022448"/>
    </source>
</evidence>
<keyword evidence="3 9" id="KW-0633">Potassium transport</keyword>
<keyword evidence="2 9" id="KW-1003">Cell membrane</keyword>
<evidence type="ECO:0000256" key="5">
    <source>
        <dbReference type="ARBA" id="ARBA00022958"/>
    </source>
</evidence>
<feature type="transmembrane region" description="Helical" evidence="9">
    <location>
        <begin position="532"/>
        <end position="551"/>
    </location>
</feature>
<evidence type="ECO:0000256" key="3">
    <source>
        <dbReference type="ARBA" id="ARBA00022538"/>
    </source>
</evidence>
<comment type="function">
    <text evidence="9">Part of the high-affinity ATP-driven potassium transport (or Kdp) system, which catalyzes the hydrolysis of ATP coupled with the electrogenic transport of potassium into the cytoplasm. This subunit binds the extracellular potassium ions and delivers the ions to the membrane domain of KdpB through an intramembrane tunnel.</text>
</comment>
<dbReference type="OrthoDB" id="9763796at2"/>
<feature type="transmembrane region" description="Helical" evidence="9">
    <location>
        <begin position="6"/>
        <end position="26"/>
    </location>
</feature>
<feature type="transmembrane region" description="Helical" evidence="9">
    <location>
        <begin position="67"/>
        <end position="87"/>
    </location>
</feature>
<dbReference type="AlphaFoldDB" id="A0A366F9G4"/>
<reference evidence="10 11" key="1">
    <citation type="submission" date="2018-06" db="EMBL/GenBank/DDBJ databases">
        <title>Genomic Encyclopedia of Type Strains, Phase IV (KMG-IV): sequencing the most valuable type-strain genomes for metagenomic binning, comparative biology and taxonomic classification.</title>
        <authorList>
            <person name="Goeker M."/>
        </authorList>
    </citation>
    <scope>NUCLEOTIDE SEQUENCE [LARGE SCALE GENOMIC DNA]</scope>
    <source>
        <strain evidence="10 11">DSM 24875</strain>
    </source>
</reference>
<dbReference type="PIRSF" id="PIRSF001294">
    <property type="entry name" value="K_ATPaseA"/>
    <property type="match status" value="1"/>
</dbReference>
<keyword evidence="1 9" id="KW-0813">Transport</keyword>
<dbReference type="InterPro" id="IPR004623">
    <property type="entry name" value="KdpA"/>
</dbReference>
<comment type="subcellular location">
    <subcellularLocation>
        <location evidence="9">Cell membrane</location>
        <topology evidence="9">Multi-pass membrane protein</topology>
    </subcellularLocation>
</comment>
<keyword evidence="4 9" id="KW-0812">Transmembrane</keyword>
<keyword evidence="11" id="KW-1185">Reference proteome</keyword>